<dbReference type="Proteomes" id="UP000605361">
    <property type="component" value="Unassembled WGS sequence"/>
</dbReference>
<gene>
    <name evidence="2" type="ORF">ITP53_55440</name>
</gene>
<dbReference type="EMBL" id="JADOGI010000533">
    <property type="protein sequence ID" value="MBF8194698.1"/>
    <property type="molecule type" value="Genomic_DNA"/>
</dbReference>
<protein>
    <submittedName>
        <fullName evidence="2">Uncharacterized protein</fullName>
    </submittedName>
</protein>
<feature type="region of interest" description="Disordered" evidence="1">
    <location>
        <begin position="1"/>
        <end position="72"/>
    </location>
</feature>
<name>A0A931AME0_9ACTN</name>
<dbReference type="RefSeq" id="WP_207757780.1">
    <property type="nucleotide sequence ID" value="NZ_JADOGI010000533.1"/>
</dbReference>
<evidence type="ECO:0000313" key="3">
    <source>
        <dbReference type="Proteomes" id="UP000605361"/>
    </source>
</evidence>
<comment type="caution">
    <text evidence="2">The sequence shown here is derived from an EMBL/GenBank/DDBJ whole genome shotgun (WGS) entry which is preliminary data.</text>
</comment>
<feature type="compositionally biased region" description="Polar residues" evidence="1">
    <location>
        <begin position="1"/>
        <end position="13"/>
    </location>
</feature>
<accession>A0A931AME0</accession>
<keyword evidence="3" id="KW-1185">Reference proteome</keyword>
<organism evidence="2 3">
    <name type="scientific">Nonomuraea cypriaca</name>
    <dbReference type="NCBI Taxonomy" id="1187855"/>
    <lineage>
        <taxon>Bacteria</taxon>
        <taxon>Bacillati</taxon>
        <taxon>Actinomycetota</taxon>
        <taxon>Actinomycetes</taxon>
        <taxon>Streptosporangiales</taxon>
        <taxon>Streptosporangiaceae</taxon>
        <taxon>Nonomuraea</taxon>
    </lineage>
</organism>
<evidence type="ECO:0000256" key="1">
    <source>
        <dbReference type="SAM" id="MobiDB-lite"/>
    </source>
</evidence>
<proteinExistence type="predicted"/>
<sequence>MTDPSIGTGQDTPTDAAGVRPHVHDGLQPGGGADAGDGAGDGPGDLRGDGPGDLRGDGAGDLPGGGPGGRVG</sequence>
<feature type="non-terminal residue" evidence="2">
    <location>
        <position position="72"/>
    </location>
</feature>
<feature type="compositionally biased region" description="Basic and acidic residues" evidence="1">
    <location>
        <begin position="44"/>
        <end position="58"/>
    </location>
</feature>
<dbReference type="AlphaFoldDB" id="A0A931AME0"/>
<feature type="compositionally biased region" description="Gly residues" evidence="1">
    <location>
        <begin position="28"/>
        <end position="43"/>
    </location>
</feature>
<feature type="compositionally biased region" description="Gly residues" evidence="1">
    <location>
        <begin position="59"/>
        <end position="72"/>
    </location>
</feature>
<evidence type="ECO:0000313" key="2">
    <source>
        <dbReference type="EMBL" id="MBF8194698.1"/>
    </source>
</evidence>
<reference evidence="2" key="1">
    <citation type="submission" date="2020-11" db="EMBL/GenBank/DDBJ databases">
        <title>Whole-genome analyses of Nonomuraea sp. K274.</title>
        <authorList>
            <person name="Veyisoglu A."/>
        </authorList>
    </citation>
    <scope>NUCLEOTIDE SEQUENCE</scope>
    <source>
        <strain evidence="2">K274</strain>
    </source>
</reference>